<name>A0A0F7S3W4_9BASI</name>
<reference evidence="1" key="3">
    <citation type="submission" date="2014-06" db="EMBL/GenBank/DDBJ databases">
        <authorList>
            <person name="Ju J."/>
            <person name="Zhang J."/>
        </authorList>
    </citation>
    <scope>NUCLEOTIDE SEQUENCE</scope>
    <source>
        <strain evidence="1">SscI8</strain>
    </source>
</reference>
<proteinExistence type="predicted"/>
<dbReference type="EMBL" id="CCFA01001178">
    <property type="protein sequence ID" value="CDW97041.1"/>
    <property type="molecule type" value="Genomic_DNA"/>
</dbReference>
<sequence>MTAPPPNAAVVGDVAMNDDSDTASDVAGVSVRPDRTSSLVSATARQAARQLPPSRAPPASAIIDLTDDHAAATDTAGNPDITIVSDSSDDPIAFVGFAA</sequence>
<evidence type="ECO:0000313" key="1">
    <source>
        <dbReference type="EMBL" id="CDU22697.1"/>
    </source>
</evidence>
<gene>
    <name evidence="2" type="primary">SSCI22550.1</name>
    <name evidence="1" type="ORF">SPSC_01327</name>
</gene>
<accession>A0A0F7S3W4</accession>
<protein>
    <submittedName>
        <fullName evidence="1">Related to RAD4-Excision repair protein (N-terminal)</fullName>
    </submittedName>
</protein>
<dbReference type="EMBL" id="LK056657">
    <property type="protein sequence ID" value="CDU22697.1"/>
    <property type="molecule type" value="Genomic_DNA"/>
</dbReference>
<evidence type="ECO:0000313" key="3">
    <source>
        <dbReference type="Proteomes" id="UP000242770"/>
    </source>
</evidence>
<dbReference type="AlphaFoldDB" id="A0A0F7S3W4"/>
<dbReference type="Proteomes" id="UP000242770">
    <property type="component" value="Unassembled WGS sequence"/>
</dbReference>
<keyword evidence="3" id="KW-1185">Reference proteome</keyword>
<evidence type="ECO:0000313" key="2">
    <source>
        <dbReference type="EMBL" id="CDW97041.1"/>
    </source>
</evidence>
<organism evidence="2 3">
    <name type="scientific">Sporisorium scitamineum</name>
    <dbReference type="NCBI Taxonomy" id="49012"/>
    <lineage>
        <taxon>Eukaryota</taxon>
        <taxon>Fungi</taxon>
        <taxon>Dikarya</taxon>
        <taxon>Basidiomycota</taxon>
        <taxon>Ustilaginomycotina</taxon>
        <taxon>Ustilaginomycetes</taxon>
        <taxon>Ustilaginales</taxon>
        <taxon>Ustilaginaceae</taxon>
        <taxon>Sporisorium</taxon>
    </lineage>
</organism>
<reference evidence="3" key="2">
    <citation type="submission" date="2014-06" db="EMBL/GenBank/DDBJ databases">
        <authorList>
            <person name="Berkman P.J."/>
        </authorList>
    </citation>
    <scope>NUCLEOTIDE SEQUENCE [LARGE SCALE GENOMIC DNA]</scope>
</reference>
<reference evidence="2" key="1">
    <citation type="submission" date="2014-06" db="EMBL/GenBank/DDBJ databases">
        <authorList>
            <person name="Berkman J.Paul."/>
        </authorList>
    </citation>
    <scope>NUCLEOTIDE SEQUENCE [LARGE SCALE GENOMIC DNA]</scope>
</reference>